<protein>
    <submittedName>
        <fullName evidence="1">Uncharacterized protein</fullName>
    </submittedName>
</protein>
<dbReference type="EMBL" id="PVNH01000010">
    <property type="protein sequence ID" value="PRX44925.1"/>
    <property type="molecule type" value="Genomic_DNA"/>
</dbReference>
<proteinExistence type="predicted"/>
<evidence type="ECO:0000313" key="2">
    <source>
        <dbReference type="Proteomes" id="UP000238362"/>
    </source>
</evidence>
<dbReference type="AlphaFoldDB" id="A0A2T0LNW6"/>
<dbReference type="SUPFAM" id="SSF50956">
    <property type="entry name" value="Thermostable phytase (3-phytase)"/>
    <property type="match status" value="1"/>
</dbReference>
<accession>A0A2T0LNW6</accession>
<dbReference type="RefSeq" id="WP_106180891.1">
    <property type="nucleotide sequence ID" value="NZ_PVNH01000010.1"/>
</dbReference>
<keyword evidence="2" id="KW-1185">Reference proteome</keyword>
<dbReference type="Proteomes" id="UP000238362">
    <property type="component" value="Unassembled WGS sequence"/>
</dbReference>
<evidence type="ECO:0000313" key="1">
    <source>
        <dbReference type="EMBL" id="PRX44925.1"/>
    </source>
</evidence>
<comment type="caution">
    <text evidence="1">The sequence shown here is derived from an EMBL/GenBank/DDBJ whole genome shotgun (WGS) entry which is preliminary data.</text>
</comment>
<sequence length="79" mass="8625">MKYPWVTLRNGAFTSAYGPPSVRARRLDGPGEAEGTHGGFATDTGGLRFWPSGIEFPARGCWLVTGRLRGTVVRFVLEL</sequence>
<name>A0A2T0LNW6_9PSEU</name>
<dbReference type="OrthoDB" id="3576100at2"/>
<organism evidence="1 2">
    <name type="scientific">Prauserella shujinwangii</name>
    <dbReference type="NCBI Taxonomy" id="1453103"/>
    <lineage>
        <taxon>Bacteria</taxon>
        <taxon>Bacillati</taxon>
        <taxon>Actinomycetota</taxon>
        <taxon>Actinomycetes</taxon>
        <taxon>Pseudonocardiales</taxon>
        <taxon>Pseudonocardiaceae</taxon>
        <taxon>Prauserella</taxon>
    </lineage>
</organism>
<reference evidence="1 2" key="1">
    <citation type="submission" date="2018-03" db="EMBL/GenBank/DDBJ databases">
        <title>Genomic Encyclopedia of Type Strains, Phase III (KMG-III): the genomes of soil and plant-associated and newly described type strains.</title>
        <authorList>
            <person name="Whitman W."/>
        </authorList>
    </citation>
    <scope>NUCLEOTIDE SEQUENCE [LARGE SCALE GENOMIC DNA]</scope>
    <source>
        <strain evidence="1 2">CGMCC 4.7125</strain>
    </source>
</reference>
<gene>
    <name evidence="1" type="ORF">B0I33_11023</name>
</gene>